<name>A0A1Q3BH17_CEPFO</name>
<organism evidence="1 2">
    <name type="scientific">Cephalotus follicularis</name>
    <name type="common">Albany pitcher plant</name>
    <dbReference type="NCBI Taxonomy" id="3775"/>
    <lineage>
        <taxon>Eukaryota</taxon>
        <taxon>Viridiplantae</taxon>
        <taxon>Streptophyta</taxon>
        <taxon>Embryophyta</taxon>
        <taxon>Tracheophyta</taxon>
        <taxon>Spermatophyta</taxon>
        <taxon>Magnoliopsida</taxon>
        <taxon>eudicotyledons</taxon>
        <taxon>Gunneridae</taxon>
        <taxon>Pentapetalae</taxon>
        <taxon>rosids</taxon>
        <taxon>fabids</taxon>
        <taxon>Oxalidales</taxon>
        <taxon>Cephalotaceae</taxon>
        <taxon>Cephalotus</taxon>
    </lineage>
</organism>
<dbReference type="InParanoid" id="A0A1Q3BH17"/>
<comment type="caution">
    <text evidence="1">The sequence shown here is derived from an EMBL/GenBank/DDBJ whole genome shotgun (WGS) entry which is preliminary data.</text>
</comment>
<evidence type="ECO:0000313" key="2">
    <source>
        <dbReference type="Proteomes" id="UP000187406"/>
    </source>
</evidence>
<protein>
    <submittedName>
        <fullName evidence="1">Uncharacterized protein</fullName>
    </submittedName>
</protein>
<dbReference type="Proteomes" id="UP000187406">
    <property type="component" value="Unassembled WGS sequence"/>
</dbReference>
<feature type="non-terminal residue" evidence="1">
    <location>
        <position position="1"/>
    </location>
</feature>
<dbReference type="EMBL" id="BDDD01000518">
    <property type="protein sequence ID" value="GAV67063.1"/>
    <property type="molecule type" value="Genomic_DNA"/>
</dbReference>
<dbReference type="AlphaFoldDB" id="A0A1Q3BH17"/>
<evidence type="ECO:0000313" key="1">
    <source>
        <dbReference type="EMBL" id="GAV67063.1"/>
    </source>
</evidence>
<sequence>VCPTRSRLISPFLPKSQKKFLFSRNKNIRIPWPPYYSSILTYIANLTATPSFHCHFLNSLATSLTKTNGLCFLSLRSSFDSDTSIITSNFKLWWLHPNSSLYSANPATTSRQQIRPLSSTVDGLHSTASKLTLLAATPRDFKGTHYKLSMSAESSHSVVFIGSHMANTFTDYYCYIKRNLVPW</sequence>
<accession>A0A1Q3BH17</accession>
<proteinExistence type="predicted"/>
<gene>
    <name evidence="1" type="ORF">CFOL_v3_10572</name>
</gene>
<keyword evidence="2" id="KW-1185">Reference proteome</keyword>
<reference evidence="2" key="1">
    <citation type="submission" date="2016-04" db="EMBL/GenBank/DDBJ databases">
        <title>Cephalotus genome sequencing.</title>
        <authorList>
            <person name="Fukushima K."/>
            <person name="Hasebe M."/>
            <person name="Fang X."/>
        </authorList>
    </citation>
    <scope>NUCLEOTIDE SEQUENCE [LARGE SCALE GENOMIC DNA]</scope>
    <source>
        <strain evidence="2">cv. St1</strain>
    </source>
</reference>